<dbReference type="GO" id="GO:0003824">
    <property type="term" value="F:catalytic activity"/>
    <property type="evidence" value="ECO:0007669"/>
    <property type="project" value="InterPro"/>
</dbReference>
<sequence length="162" mass="18430">MNFPQMQSDHLVRSNLVSKYVEDMLEWYLALLSTTDHRLTWMFCFKFEYDHQLNESICQSCDGQYEVLRPECSDPRQPVIHCGVIASGDRVIKDARERDLISRSVEGAICFEKEAAGLMNDFRCIVIRGISDYADLHKNDVWRSYAAAAAAAAATIVSQSIE</sequence>
<gene>
    <name evidence="1" type="ORF">ASPACDRAFT_44962</name>
</gene>
<evidence type="ECO:0000313" key="2">
    <source>
        <dbReference type="Proteomes" id="UP000184546"/>
    </source>
</evidence>
<accession>A0A1L9WQL6</accession>
<dbReference type="PANTHER" id="PTHR46082">
    <property type="entry name" value="ATP/GTP-BINDING PROTEIN-RELATED"/>
    <property type="match status" value="1"/>
</dbReference>
<dbReference type="PANTHER" id="PTHR46082:SF11">
    <property type="entry name" value="AAA+ ATPASE DOMAIN-CONTAINING PROTEIN-RELATED"/>
    <property type="match status" value="1"/>
</dbReference>
<organism evidence="1 2">
    <name type="scientific">Aspergillus aculeatus (strain ATCC 16872 / CBS 172.66 / WB 5094)</name>
    <dbReference type="NCBI Taxonomy" id="690307"/>
    <lineage>
        <taxon>Eukaryota</taxon>
        <taxon>Fungi</taxon>
        <taxon>Dikarya</taxon>
        <taxon>Ascomycota</taxon>
        <taxon>Pezizomycotina</taxon>
        <taxon>Eurotiomycetes</taxon>
        <taxon>Eurotiomycetidae</taxon>
        <taxon>Eurotiales</taxon>
        <taxon>Aspergillaceae</taxon>
        <taxon>Aspergillus</taxon>
        <taxon>Aspergillus subgen. Circumdati</taxon>
    </lineage>
</organism>
<dbReference type="InterPro" id="IPR035994">
    <property type="entry name" value="Nucleoside_phosphorylase_sf"/>
</dbReference>
<dbReference type="AlphaFoldDB" id="A0A1L9WQL6"/>
<dbReference type="InterPro" id="IPR053137">
    <property type="entry name" value="NLR-like"/>
</dbReference>
<dbReference type="RefSeq" id="XP_020054792.1">
    <property type="nucleotide sequence ID" value="XM_020201522.1"/>
</dbReference>
<dbReference type="SUPFAM" id="SSF53167">
    <property type="entry name" value="Purine and uridine phosphorylases"/>
    <property type="match status" value="1"/>
</dbReference>
<evidence type="ECO:0008006" key="3">
    <source>
        <dbReference type="Google" id="ProtNLM"/>
    </source>
</evidence>
<dbReference type="STRING" id="690307.A0A1L9WQL6"/>
<proteinExistence type="predicted"/>
<dbReference type="OMA" id="NDYDHEG"/>
<keyword evidence="2" id="KW-1185">Reference proteome</keyword>
<dbReference type="VEuPathDB" id="FungiDB:ASPACDRAFT_44962"/>
<dbReference type="GO" id="GO:0009116">
    <property type="term" value="P:nucleoside metabolic process"/>
    <property type="evidence" value="ECO:0007669"/>
    <property type="project" value="InterPro"/>
</dbReference>
<protein>
    <recommendedName>
        <fullName evidence="3">Nucleoside phosphorylase domain-containing protein</fullName>
    </recommendedName>
</protein>
<name>A0A1L9WQL6_ASPA1</name>
<dbReference type="GeneID" id="30975336"/>
<dbReference type="Gene3D" id="3.40.50.1580">
    <property type="entry name" value="Nucleoside phosphorylase domain"/>
    <property type="match status" value="1"/>
</dbReference>
<dbReference type="EMBL" id="KV878980">
    <property type="protein sequence ID" value="OJJ98452.1"/>
    <property type="molecule type" value="Genomic_DNA"/>
</dbReference>
<dbReference type="Proteomes" id="UP000184546">
    <property type="component" value="Unassembled WGS sequence"/>
</dbReference>
<dbReference type="OrthoDB" id="1577640at2759"/>
<evidence type="ECO:0000313" key="1">
    <source>
        <dbReference type="EMBL" id="OJJ98452.1"/>
    </source>
</evidence>
<reference evidence="2" key="1">
    <citation type="journal article" date="2017" name="Genome Biol.">
        <title>Comparative genomics reveals high biological diversity and specific adaptations in the industrially and medically important fungal genus Aspergillus.</title>
        <authorList>
            <person name="de Vries R.P."/>
            <person name="Riley R."/>
            <person name="Wiebenga A."/>
            <person name="Aguilar-Osorio G."/>
            <person name="Amillis S."/>
            <person name="Uchima C.A."/>
            <person name="Anderluh G."/>
            <person name="Asadollahi M."/>
            <person name="Askin M."/>
            <person name="Barry K."/>
            <person name="Battaglia E."/>
            <person name="Bayram O."/>
            <person name="Benocci T."/>
            <person name="Braus-Stromeyer S.A."/>
            <person name="Caldana C."/>
            <person name="Canovas D."/>
            <person name="Cerqueira G.C."/>
            <person name="Chen F."/>
            <person name="Chen W."/>
            <person name="Choi C."/>
            <person name="Clum A."/>
            <person name="Dos Santos R.A."/>
            <person name="Damasio A.R."/>
            <person name="Diallinas G."/>
            <person name="Emri T."/>
            <person name="Fekete E."/>
            <person name="Flipphi M."/>
            <person name="Freyberg S."/>
            <person name="Gallo A."/>
            <person name="Gournas C."/>
            <person name="Habgood R."/>
            <person name="Hainaut M."/>
            <person name="Harispe M.L."/>
            <person name="Henrissat B."/>
            <person name="Hilden K.S."/>
            <person name="Hope R."/>
            <person name="Hossain A."/>
            <person name="Karabika E."/>
            <person name="Karaffa L."/>
            <person name="Karanyi Z."/>
            <person name="Krasevec N."/>
            <person name="Kuo A."/>
            <person name="Kusch H."/>
            <person name="LaButti K."/>
            <person name="Lagendijk E.L."/>
            <person name="Lapidus A."/>
            <person name="Levasseur A."/>
            <person name="Lindquist E."/>
            <person name="Lipzen A."/>
            <person name="Logrieco A.F."/>
            <person name="MacCabe A."/>
            <person name="Maekelae M.R."/>
            <person name="Malavazi I."/>
            <person name="Melin P."/>
            <person name="Meyer V."/>
            <person name="Mielnichuk N."/>
            <person name="Miskei M."/>
            <person name="Molnar A.P."/>
            <person name="Mule G."/>
            <person name="Ngan C.Y."/>
            <person name="Orejas M."/>
            <person name="Orosz E."/>
            <person name="Ouedraogo J.P."/>
            <person name="Overkamp K.M."/>
            <person name="Park H.-S."/>
            <person name="Perrone G."/>
            <person name="Piumi F."/>
            <person name="Punt P.J."/>
            <person name="Ram A.F."/>
            <person name="Ramon A."/>
            <person name="Rauscher S."/>
            <person name="Record E."/>
            <person name="Riano-Pachon D.M."/>
            <person name="Robert V."/>
            <person name="Roehrig J."/>
            <person name="Ruller R."/>
            <person name="Salamov A."/>
            <person name="Salih N.S."/>
            <person name="Samson R.A."/>
            <person name="Sandor E."/>
            <person name="Sanguinetti M."/>
            <person name="Schuetze T."/>
            <person name="Sepcic K."/>
            <person name="Shelest E."/>
            <person name="Sherlock G."/>
            <person name="Sophianopoulou V."/>
            <person name="Squina F.M."/>
            <person name="Sun H."/>
            <person name="Susca A."/>
            <person name="Todd R.B."/>
            <person name="Tsang A."/>
            <person name="Unkles S.E."/>
            <person name="van de Wiele N."/>
            <person name="van Rossen-Uffink D."/>
            <person name="Oliveira J.V."/>
            <person name="Vesth T.C."/>
            <person name="Visser J."/>
            <person name="Yu J.-H."/>
            <person name="Zhou M."/>
            <person name="Andersen M.R."/>
            <person name="Archer D.B."/>
            <person name="Baker S.E."/>
            <person name="Benoit I."/>
            <person name="Brakhage A.A."/>
            <person name="Braus G.H."/>
            <person name="Fischer R."/>
            <person name="Frisvad J.C."/>
            <person name="Goldman G.H."/>
            <person name="Houbraken J."/>
            <person name="Oakley B."/>
            <person name="Pocsi I."/>
            <person name="Scazzocchio C."/>
            <person name="Seiboth B."/>
            <person name="vanKuyk P.A."/>
            <person name="Wortman J."/>
            <person name="Dyer P.S."/>
            <person name="Grigoriev I.V."/>
        </authorList>
    </citation>
    <scope>NUCLEOTIDE SEQUENCE [LARGE SCALE GENOMIC DNA]</scope>
    <source>
        <strain evidence="2">ATCC 16872 / CBS 172.66 / WB 5094</strain>
    </source>
</reference>